<sequence length="385" mass="42345">MTSIELESVDKIYDPSGQAVQAVDDMNISIQDGEFLVFVGPSGCGKTTTLRMIAGLESVTSGSIVFGDEDVTDVRPRERGVAMVFQDYALYPHMTVRKNIGFGLRLSSDYSEQEIERRVEETAEMLGIEDLLGDRPGELSGGQQQRVALGRAIVRDPTVFLLDEPLSNLDAKLRDDMRKEILRLQRELDVTSVYVTHDQTEAMAMGDRIAVMNEGELQQVGPPEEVYLDPANEFVAGFLGSPSMNFLETSVESVDGTARFDGPGEFTYERSIDSLSATLEGYDRVTVGIRPEDVSIVESGGVPVEVTVVEAMGDENVVYLETGGVELTGRIDSHVRFSRGDRVRIDFAPDDLYLFEPETGEAIETKASRIVEYEDLQQADATNVG</sequence>
<dbReference type="GO" id="GO:0005524">
    <property type="term" value="F:ATP binding"/>
    <property type="evidence" value="ECO:0007669"/>
    <property type="project" value="UniProtKB-KW"/>
</dbReference>
<protein>
    <recommendedName>
        <fullName evidence="13">ABC-type D-xylose/L-arabinose transporter</fullName>
        <ecNumber evidence="13">7.5.2.13</ecNumber>
    </recommendedName>
</protein>
<dbReference type="Proteomes" id="UP000198848">
    <property type="component" value="Unassembled WGS sequence"/>
</dbReference>
<dbReference type="PANTHER" id="PTHR43875">
    <property type="entry name" value="MALTODEXTRIN IMPORT ATP-BINDING PROTEIN MSMX"/>
    <property type="match status" value="1"/>
</dbReference>
<dbReference type="EC" id="7.5.2.13" evidence="13"/>
<comment type="function">
    <text evidence="10">Part of the ABC transporter complex XacGHIJK involved in the uptake of xylose and arabinose. Responsible for energy coupling to the transport system.</text>
</comment>
<evidence type="ECO:0000256" key="7">
    <source>
        <dbReference type="ARBA" id="ARBA00023136"/>
    </source>
</evidence>
<dbReference type="NCBIfam" id="NF008653">
    <property type="entry name" value="PRK11650.1"/>
    <property type="match status" value="1"/>
</dbReference>
<evidence type="ECO:0000256" key="10">
    <source>
        <dbReference type="ARBA" id="ARBA00053454"/>
    </source>
</evidence>
<evidence type="ECO:0000313" key="15">
    <source>
        <dbReference type="EMBL" id="SDR03490.1"/>
    </source>
</evidence>
<evidence type="ECO:0000256" key="5">
    <source>
        <dbReference type="ARBA" id="ARBA00022840"/>
    </source>
</evidence>
<dbReference type="InterPro" id="IPR003439">
    <property type="entry name" value="ABC_transporter-like_ATP-bd"/>
</dbReference>
<dbReference type="GO" id="GO:0008643">
    <property type="term" value="P:carbohydrate transport"/>
    <property type="evidence" value="ECO:0007669"/>
    <property type="project" value="InterPro"/>
</dbReference>
<comment type="subunit">
    <text evidence="12">The complex is composed of two ATP-binding proteins (XacJ and XacK), two transmembrane proteins (XacH and XacI) and a solute-binding protein (XacG).</text>
</comment>
<comment type="subcellular location">
    <subcellularLocation>
        <location evidence="1">Cell membrane</location>
        <topology evidence="1">Peripheral membrane protein</topology>
    </subcellularLocation>
</comment>
<dbReference type="InterPro" id="IPR015855">
    <property type="entry name" value="ABC_transpr_MalK-like"/>
</dbReference>
<proteinExistence type="inferred from homology"/>
<organism evidence="15 16">
    <name type="scientific">Natronobacterium texcoconense</name>
    <dbReference type="NCBI Taxonomy" id="1095778"/>
    <lineage>
        <taxon>Archaea</taxon>
        <taxon>Methanobacteriati</taxon>
        <taxon>Methanobacteriota</taxon>
        <taxon>Stenosarchaea group</taxon>
        <taxon>Halobacteria</taxon>
        <taxon>Halobacteriales</taxon>
        <taxon>Natrialbaceae</taxon>
        <taxon>Natronobacterium</taxon>
    </lineage>
</organism>
<comment type="similarity">
    <text evidence="11">Belongs to the ABC transporter superfamily. Carbohydrate uptake transporter-1 (CUT1) (TC 3.A.1.1) family.</text>
</comment>
<evidence type="ECO:0000313" key="16">
    <source>
        <dbReference type="Proteomes" id="UP000198848"/>
    </source>
</evidence>
<accession>A0A1H1FRI3</accession>
<keyword evidence="7" id="KW-0472">Membrane</keyword>
<dbReference type="GO" id="GO:0140359">
    <property type="term" value="F:ABC-type transporter activity"/>
    <property type="evidence" value="ECO:0007669"/>
    <property type="project" value="InterPro"/>
</dbReference>
<keyword evidence="3" id="KW-1003">Cell membrane</keyword>
<dbReference type="InterPro" id="IPR008995">
    <property type="entry name" value="Mo/tungstate-bd_C_term_dom"/>
</dbReference>
<dbReference type="SMART" id="SM00382">
    <property type="entry name" value="AAA"/>
    <property type="match status" value="1"/>
</dbReference>
<dbReference type="Gene3D" id="3.40.50.300">
    <property type="entry name" value="P-loop containing nucleotide triphosphate hydrolases"/>
    <property type="match status" value="1"/>
</dbReference>
<dbReference type="Gene3D" id="2.40.50.100">
    <property type="match status" value="1"/>
</dbReference>
<dbReference type="InterPro" id="IPR012340">
    <property type="entry name" value="NA-bd_OB-fold"/>
</dbReference>
<feature type="domain" description="ABC transporter" evidence="14">
    <location>
        <begin position="4"/>
        <end position="239"/>
    </location>
</feature>
<dbReference type="Gene3D" id="2.40.50.140">
    <property type="entry name" value="Nucleic acid-binding proteins"/>
    <property type="match status" value="1"/>
</dbReference>
<name>A0A1H1FRI3_NATTX</name>
<reference evidence="16" key="1">
    <citation type="submission" date="2016-10" db="EMBL/GenBank/DDBJ databases">
        <authorList>
            <person name="Varghese N."/>
            <person name="Submissions S."/>
        </authorList>
    </citation>
    <scope>NUCLEOTIDE SEQUENCE [LARGE SCALE GENOMIC DNA]</scope>
    <source>
        <strain evidence="16">DSM 24767</strain>
    </source>
</reference>
<evidence type="ECO:0000256" key="11">
    <source>
        <dbReference type="ARBA" id="ARBA00061029"/>
    </source>
</evidence>
<comment type="catalytic activity">
    <reaction evidence="8">
        <text>D-xylose(out) + ATP + H2O = D-xylose(in) + ADP + phosphate + H(+)</text>
        <dbReference type="Rhea" id="RHEA:29899"/>
        <dbReference type="ChEBI" id="CHEBI:15377"/>
        <dbReference type="ChEBI" id="CHEBI:15378"/>
        <dbReference type="ChEBI" id="CHEBI:30616"/>
        <dbReference type="ChEBI" id="CHEBI:43474"/>
        <dbReference type="ChEBI" id="CHEBI:53455"/>
        <dbReference type="ChEBI" id="CHEBI:456216"/>
        <dbReference type="EC" id="7.5.2.13"/>
    </reaction>
    <physiologicalReaction direction="left-to-right" evidence="8">
        <dbReference type="Rhea" id="RHEA:29900"/>
    </physiologicalReaction>
</comment>
<dbReference type="AlphaFoldDB" id="A0A1H1FRI3"/>
<dbReference type="SUPFAM" id="SSF52540">
    <property type="entry name" value="P-loop containing nucleoside triphosphate hydrolases"/>
    <property type="match status" value="1"/>
</dbReference>
<evidence type="ECO:0000256" key="6">
    <source>
        <dbReference type="ARBA" id="ARBA00022967"/>
    </source>
</evidence>
<evidence type="ECO:0000259" key="14">
    <source>
        <dbReference type="PROSITE" id="PS50893"/>
    </source>
</evidence>
<evidence type="ECO:0000256" key="13">
    <source>
        <dbReference type="ARBA" id="ARBA00066315"/>
    </source>
</evidence>
<dbReference type="GO" id="GO:0016887">
    <property type="term" value="F:ATP hydrolysis activity"/>
    <property type="evidence" value="ECO:0007669"/>
    <property type="project" value="InterPro"/>
</dbReference>
<evidence type="ECO:0000256" key="8">
    <source>
        <dbReference type="ARBA" id="ARBA00050355"/>
    </source>
</evidence>
<evidence type="ECO:0000256" key="12">
    <source>
        <dbReference type="ARBA" id="ARBA00065962"/>
    </source>
</evidence>
<dbReference type="EMBL" id="FNLC01000002">
    <property type="protein sequence ID" value="SDR03490.1"/>
    <property type="molecule type" value="Genomic_DNA"/>
</dbReference>
<dbReference type="CDD" id="cd03301">
    <property type="entry name" value="ABC_MalK_N"/>
    <property type="match status" value="1"/>
</dbReference>
<dbReference type="Pfam" id="PF08402">
    <property type="entry name" value="TOBE_2"/>
    <property type="match status" value="1"/>
</dbReference>
<dbReference type="InterPro" id="IPR017871">
    <property type="entry name" value="ABC_transporter-like_CS"/>
</dbReference>
<comment type="catalytic activity">
    <reaction evidence="9">
        <text>L-arabinose(out) + ATP + H2O = L-arabinose(in) + ADP + phosphate + H(+)</text>
        <dbReference type="Rhea" id="RHEA:30007"/>
        <dbReference type="ChEBI" id="CHEBI:15377"/>
        <dbReference type="ChEBI" id="CHEBI:15378"/>
        <dbReference type="ChEBI" id="CHEBI:17535"/>
        <dbReference type="ChEBI" id="CHEBI:30616"/>
        <dbReference type="ChEBI" id="CHEBI:43474"/>
        <dbReference type="ChEBI" id="CHEBI:456216"/>
        <dbReference type="EC" id="7.5.2.13"/>
    </reaction>
    <physiologicalReaction direction="left-to-right" evidence="9">
        <dbReference type="Rhea" id="RHEA:30008"/>
    </physiologicalReaction>
</comment>
<dbReference type="Pfam" id="PF00005">
    <property type="entry name" value="ABC_tran"/>
    <property type="match status" value="1"/>
</dbReference>
<dbReference type="RefSeq" id="WP_090381234.1">
    <property type="nucleotide sequence ID" value="NZ_FNLC01000002.1"/>
</dbReference>
<dbReference type="InterPro" id="IPR047641">
    <property type="entry name" value="ABC_transpr_MalK/UgpC-like"/>
</dbReference>
<dbReference type="FunFam" id="3.40.50.300:FF:000042">
    <property type="entry name" value="Maltose/maltodextrin ABC transporter, ATP-binding protein"/>
    <property type="match status" value="1"/>
</dbReference>
<keyword evidence="2" id="KW-0813">Transport</keyword>
<keyword evidence="5 15" id="KW-0067">ATP-binding</keyword>
<dbReference type="GO" id="GO:0055052">
    <property type="term" value="C:ATP-binding cassette (ABC) transporter complex, substrate-binding subunit-containing"/>
    <property type="evidence" value="ECO:0007669"/>
    <property type="project" value="TreeGrafter"/>
</dbReference>
<evidence type="ECO:0000256" key="3">
    <source>
        <dbReference type="ARBA" id="ARBA00022475"/>
    </source>
</evidence>
<evidence type="ECO:0000256" key="2">
    <source>
        <dbReference type="ARBA" id="ARBA00022448"/>
    </source>
</evidence>
<evidence type="ECO:0000256" key="4">
    <source>
        <dbReference type="ARBA" id="ARBA00022741"/>
    </source>
</evidence>
<dbReference type="InterPro" id="IPR013611">
    <property type="entry name" value="Transp-assoc_OB_typ2"/>
</dbReference>
<dbReference type="PANTHER" id="PTHR43875:SF15">
    <property type="entry name" value="TREHALOSE IMPORT ATP-BINDING PROTEIN SUGC"/>
    <property type="match status" value="1"/>
</dbReference>
<dbReference type="PROSITE" id="PS00211">
    <property type="entry name" value="ABC_TRANSPORTER_1"/>
    <property type="match status" value="1"/>
</dbReference>
<dbReference type="InterPro" id="IPR027417">
    <property type="entry name" value="P-loop_NTPase"/>
</dbReference>
<keyword evidence="6" id="KW-1278">Translocase</keyword>
<evidence type="ECO:0000256" key="1">
    <source>
        <dbReference type="ARBA" id="ARBA00004202"/>
    </source>
</evidence>
<keyword evidence="4" id="KW-0547">Nucleotide-binding</keyword>
<dbReference type="SUPFAM" id="SSF50331">
    <property type="entry name" value="MOP-like"/>
    <property type="match status" value="1"/>
</dbReference>
<keyword evidence="16" id="KW-1185">Reference proteome</keyword>
<dbReference type="OrthoDB" id="18368at2157"/>
<dbReference type="STRING" id="1095778.SAMN04489842_2082"/>
<dbReference type="InterPro" id="IPR003593">
    <property type="entry name" value="AAA+_ATPase"/>
</dbReference>
<dbReference type="PROSITE" id="PS50893">
    <property type="entry name" value="ABC_TRANSPORTER_2"/>
    <property type="match status" value="1"/>
</dbReference>
<gene>
    <name evidence="15" type="ORF">SAMN04489842_2082</name>
</gene>
<evidence type="ECO:0000256" key="9">
    <source>
        <dbReference type="ARBA" id="ARBA00051890"/>
    </source>
</evidence>